<protein>
    <submittedName>
        <fullName evidence="1">Uncharacterized protein</fullName>
    </submittedName>
</protein>
<proteinExistence type="predicted"/>
<accession>A0A1V9X0X7</accession>
<organism evidence="1 2">
    <name type="scientific">Tropilaelaps mercedesae</name>
    <dbReference type="NCBI Taxonomy" id="418985"/>
    <lineage>
        <taxon>Eukaryota</taxon>
        <taxon>Metazoa</taxon>
        <taxon>Ecdysozoa</taxon>
        <taxon>Arthropoda</taxon>
        <taxon>Chelicerata</taxon>
        <taxon>Arachnida</taxon>
        <taxon>Acari</taxon>
        <taxon>Parasitiformes</taxon>
        <taxon>Mesostigmata</taxon>
        <taxon>Gamasina</taxon>
        <taxon>Dermanyssoidea</taxon>
        <taxon>Laelapidae</taxon>
        <taxon>Tropilaelaps</taxon>
    </lineage>
</organism>
<dbReference type="EMBL" id="MNPL01029970">
    <property type="protein sequence ID" value="OQR67078.1"/>
    <property type="molecule type" value="Genomic_DNA"/>
</dbReference>
<keyword evidence="2" id="KW-1185">Reference proteome</keyword>
<comment type="caution">
    <text evidence="1">The sequence shown here is derived from an EMBL/GenBank/DDBJ whole genome shotgun (WGS) entry which is preliminary data.</text>
</comment>
<dbReference type="AlphaFoldDB" id="A0A1V9X0X7"/>
<name>A0A1V9X0X7_9ACAR</name>
<sequence>MSRAAYHLARRILQNSKHFAKMPVNEQHRPNGGVAASTDISTAQQTLYDYWRTLLMEEERNAVRNERLLRKLEDIEQRTNLLYHRTERLSQLRRRFAEMLRQHYLNEPDFKYENCPFEFQVYRST</sequence>
<dbReference type="InParanoid" id="A0A1V9X0X7"/>
<dbReference type="Proteomes" id="UP000192247">
    <property type="component" value="Unassembled WGS sequence"/>
</dbReference>
<dbReference type="OrthoDB" id="6499593at2759"/>
<evidence type="ECO:0000313" key="1">
    <source>
        <dbReference type="EMBL" id="OQR67078.1"/>
    </source>
</evidence>
<reference evidence="1 2" key="1">
    <citation type="journal article" date="2017" name="Gigascience">
        <title>Draft genome of the honey bee ectoparasitic mite, Tropilaelaps mercedesae, is shaped by the parasitic life history.</title>
        <authorList>
            <person name="Dong X."/>
            <person name="Armstrong S.D."/>
            <person name="Xia D."/>
            <person name="Makepeace B.L."/>
            <person name="Darby A.C."/>
            <person name="Kadowaki T."/>
        </authorList>
    </citation>
    <scope>NUCLEOTIDE SEQUENCE [LARGE SCALE GENOMIC DNA]</scope>
    <source>
        <strain evidence="1">Wuxi-XJTLU</strain>
    </source>
</reference>
<evidence type="ECO:0000313" key="2">
    <source>
        <dbReference type="Proteomes" id="UP000192247"/>
    </source>
</evidence>
<gene>
    <name evidence="1" type="ORF">BIW11_13740</name>
</gene>